<feature type="region of interest" description="Disordered" evidence="1">
    <location>
        <begin position="86"/>
        <end position="105"/>
    </location>
</feature>
<dbReference type="EMBL" id="JAUEPS010000067">
    <property type="protein sequence ID" value="KAK0441761.1"/>
    <property type="molecule type" value="Genomic_DNA"/>
</dbReference>
<comment type="caution">
    <text evidence="2">The sequence shown here is derived from an EMBL/GenBank/DDBJ whole genome shotgun (WGS) entry which is preliminary data.</text>
</comment>
<dbReference type="Proteomes" id="UP001175211">
    <property type="component" value="Unassembled WGS sequence"/>
</dbReference>
<reference evidence="2" key="1">
    <citation type="submission" date="2023-06" db="EMBL/GenBank/DDBJ databases">
        <authorList>
            <consortium name="Lawrence Berkeley National Laboratory"/>
            <person name="Ahrendt S."/>
            <person name="Sahu N."/>
            <person name="Indic B."/>
            <person name="Wong-Bajracharya J."/>
            <person name="Merenyi Z."/>
            <person name="Ke H.-M."/>
            <person name="Monk M."/>
            <person name="Kocsube S."/>
            <person name="Drula E."/>
            <person name="Lipzen A."/>
            <person name="Balint B."/>
            <person name="Henrissat B."/>
            <person name="Andreopoulos B."/>
            <person name="Martin F.M."/>
            <person name="Harder C.B."/>
            <person name="Rigling D."/>
            <person name="Ford K.L."/>
            <person name="Foster G.D."/>
            <person name="Pangilinan J."/>
            <person name="Papanicolaou A."/>
            <person name="Barry K."/>
            <person name="LaButti K."/>
            <person name="Viragh M."/>
            <person name="Koriabine M."/>
            <person name="Yan M."/>
            <person name="Riley R."/>
            <person name="Champramary S."/>
            <person name="Plett K.L."/>
            <person name="Tsai I.J."/>
            <person name="Slot J."/>
            <person name="Sipos G."/>
            <person name="Plett J."/>
            <person name="Nagy L.G."/>
            <person name="Grigoriev I.V."/>
        </authorList>
    </citation>
    <scope>NUCLEOTIDE SEQUENCE</scope>
    <source>
        <strain evidence="2">CCBAS 213</strain>
    </source>
</reference>
<evidence type="ECO:0000313" key="3">
    <source>
        <dbReference type="Proteomes" id="UP001175211"/>
    </source>
</evidence>
<accession>A0AA39JHA9</accession>
<dbReference type="GeneID" id="85353773"/>
<name>A0AA39JHA9_ARMTA</name>
<organism evidence="2 3">
    <name type="scientific">Armillaria tabescens</name>
    <name type="common">Ringless honey mushroom</name>
    <name type="synonym">Agaricus tabescens</name>
    <dbReference type="NCBI Taxonomy" id="1929756"/>
    <lineage>
        <taxon>Eukaryota</taxon>
        <taxon>Fungi</taxon>
        <taxon>Dikarya</taxon>
        <taxon>Basidiomycota</taxon>
        <taxon>Agaricomycotina</taxon>
        <taxon>Agaricomycetes</taxon>
        <taxon>Agaricomycetidae</taxon>
        <taxon>Agaricales</taxon>
        <taxon>Marasmiineae</taxon>
        <taxon>Physalacriaceae</taxon>
        <taxon>Desarmillaria</taxon>
    </lineage>
</organism>
<sequence>MYANTGLGLGSELFIPELRSNRPLLRYLADPRGPSTSHPVPPWLNGMGIKIFWTIEDVMSNQLESWMMAVMVVVATAEEGGISLEGNGMLDGDQHAEGGQNAQKDARKLNDSPIRFTVILWLEVVIWLASAWDHHKLGILFLIYLLTLDARFCNDKGNGPGLRLCAHAENSASMPHVLKYGSVTMITTIQVEQNRGNTYTIFVYRHTYTTPTIELNDRHPVNSRACLSSCQGPINHSLKTRLLLDDRI</sequence>
<proteinExistence type="predicted"/>
<evidence type="ECO:0000256" key="1">
    <source>
        <dbReference type="SAM" id="MobiDB-lite"/>
    </source>
</evidence>
<protein>
    <submittedName>
        <fullName evidence="2">Uncharacterized protein</fullName>
    </submittedName>
</protein>
<dbReference type="RefSeq" id="XP_060324100.1">
    <property type="nucleotide sequence ID" value="XM_060470225.1"/>
</dbReference>
<dbReference type="AlphaFoldDB" id="A0AA39JHA9"/>
<gene>
    <name evidence="2" type="ORF">EV420DRAFT_1485502</name>
</gene>
<keyword evidence="3" id="KW-1185">Reference proteome</keyword>
<evidence type="ECO:0000313" key="2">
    <source>
        <dbReference type="EMBL" id="KAK0441761.1"/>
    </source>
</evidence>